<dbReference type="InterPro" id="IPR041581">
    <property type="entry name" value="Glyoxalase_6"/>
</dbReference>
<keyword evidence="1" id="KW-0223">Dioxygenase</keyword>
<dbReference type="AlphaFoldDB" id="A0A6C1CBN7"/>
<comment type="caution">
    <text evidence="1">The sequence shown here is derived from an EMBL/GenBank/DDBJ whole genome shotgun (WGS) entry which is preliminary data.</text>
</comment>
<dbReference type="Gene3D" id="3.10.180.10">
    <property type="entry name" value="2,3-Dihydroxybiphenyl 1,2-Dioxygenase, domain 1"/>
    <property type="match status" value="1"/>
</dbReference>
<evidence type="ECO:0000313" key="1">
    <source>
        <dbReference type="EMBL" id="TGG86236.1"/>
    </source>
</evidence>
<dbReference type="Proteomes" id="UP000298111">
    <property type="component" value="Unassembled WGS sequence"/>
</dbReference>
<proteinExistence type="predicted"/>
<dbReference type="SUPFAM" id="SSF54593">
    <property type="entry name" value="Glyoxalase/Bleomycin resistance protein/Dihydroxybiphenyl dioxygenase"/>
    <property type="match status" value="1"/>
</dbReference>
<keyword evidence="1" id="KW-0560">Oxidoreductase</keyword>
<dbReference type="GeneID" id="75179786"/>
<dbReference type="InterPro" id="IPR029068">
    <property type="entry name" value="Glyas_Bleomycin-R_OHBP_Dase"/>
</dbReference>
<reference evidence="1 2" key="1">
    <citation type="submission" date="2018-10" db="EMBL/GenBank/DDBJ databases">
        <title>Isolation of pseudouridimycin from Streptomyces albus DSM 40763.</title>
        <authorList>
            <person name="Rosenqvist P."/>
            <person name="Metsae-Ketelae M."/>
            <person name="Virta P."/>
        </authorList>
    </citation>
    <scope>NUCLEOTIDE SEQUENCE [LARGE SCALE GENOMIC DNA]</scope>
    <source>
        <strain evidence="1 2">DSM 40763</strain>
    </source>
</reference>
<dbReference type="GO" id="GO:0051213">
    <property type="term" value="F:dioxygenase activity"/>
    <property type="evidence" value="ECO:0007669"/>
    <property type="project" value="UniProtKB-KW"/>
</dbReference>
<evidence type="ECO:0000313" key="2">
    <source>
        <dbReference type="Proteomes" id="UP000298111"/>
    </source>
</evidence>
<protein>
    <submittedName>
        <fullName evidence="1">Glyoxalase/bleomycin resistance/dioxygenase family protein</fullName>
    </submittedName>
</protein>
<sequence>MPARFKDLALDAVDHQALADWWCRALGYARRQPPAGSPERPRTWPVPIYDPNGSGPLIWINPVDEPKRSKNRMHLDVYGDARELVSMGATLVRSRDEEIEWDVLSDPEGNEFCVFVPPKPKPQPTRR</sequence>
<name>A0A6C1CBN7_9ACTN</name>
<gene>
    <name evidence="1" type="ORF">D8771_07570</name>
</gene>
<organism evidence="1 2">
    <name type="scientific">Streptomyces albus</name>
    <dbReference type="NCBI Taxonomy" id="1888"/>
    <lineage>
        <taxon>Bacteria</taxon>
        <taxon>Bacillati</taxon>
        <taxon>Actinomycetota</taxon>
        <taxon>Actinomycetes</taxon>
        <taxon>Kitasatosporales</taxon>
        <taxon>Streptomycetaceae</taxon>
        <taxon>Streptomyces</taxon>
    </lineage>
</organism>
<dbReference type="EMBL" id="RCIY01000040">
    <property type="protein sequence ID" value="TGG86236.1"/>
    <property type="molecule type" value="Genomic_DNA"/>
</dbReference>
<dbReference type="Pfam" id="PF18029">
    <property type="entry name" value="Glyoxalase_6"/>
    <property type="match status" value="1"/>
</dbReference>
<dbReference type="RefSeq" id="WP_016471400.1">
    <property type="nucleotide sequence ID" value="NZ_BBQG01000014.1"/>
</dbReference>
<dbReference type="PANTHER" id="PTHR35908">
    <property type="entry name" value="HYPOTHETICAL FUSION PROTEIN"/>
    <property type="match status" value="1"/>
</dbReference>
<dbReference type="PANTHER" id="PTHR35908:SF1">
    <property type="entry name" value="CONSERVED PROTEIN"/>
    <property type="match status" value="1"/>
</dbReference>
<accession>A0A6C1CBN7</accession>